<name>A0ABY6FBN7_9PSED</name>
<keyword evidence="2" id="KW-1185">Reference proteome</keyword>
<dbReference type="RefSeq" id="WP_263268285.1">
    <property type="nucleotide sequence ID" value="NZ_CP081201.1"/>
</dbReference>
<evidence type="ECO:0000313" key="1">
    <source>
        <dbReference type="EMBL" id="UXZ95284.1"/>
    </source>
</evidence>
<organism evidence="1 2">
    <name type="scientific">Pseudomonas phytophila</name>
    <dbReference type="NCBI Taxonomy" id="2867264"/>
    <lineage>
        <taxon>Bacteria</taxon>
        <taxon>Pseudomonadati</taxon>
        <taxon>Pseudomonadota</taxon>
        <taxon>Gammaproteobacteria</taxon>
        <taxon>Pseudomonadales</taxon>
        <taxon>Pseudomonadaceae</taxon>
        <taxon>Pseudomonas</taxon>
    </lineage>
</organism>
<sequence>MVDPRSNTSENKQLKQAAIALTNHACTLSMQHIQDGMLRLQFNREVSYYAQGIVRDVEGGRKSVTEGVKALEGEQESLRDQSVRIATQSIGLIAGGLQVTGGVGICVGTVGWMCAPAAIVIGHGLNNLYENGNNLLEGRSDTEGWGRVPYQVVSEYFSGSKTAGNIAYGAVDVGLSVFGAYRLTVKKDAWRLFRHIDSDYVRAYKESSKTVLGIDAAAGTITTKCMLDEWQKIK</sequence>
<protein>
    <submittedName>
        <fullName evidence="1">DUF4225 domain-containing protein</fullName>
    </submittedName>
</protein>
<evidence type="ECO:0000313" key="2">
    <source>
        <dbReference type="Proteomes" id="UP001063228"/>
    </source>
</evidence>
<proteinExistence type="predicted"/>
<accession>A0ABY6FBN7</accession>
<dbReference type="EMBL" id="CP081201">
    <property type="protein sequence ID" value="UXZ95284.1"/>
    <property type="molecule type" value="Genomic_DNA"/>
</dbReference>
<reference evidence="1" key="1">
    <citation type="submission" date="2021-08" db="EMBL/GenBank/DDBJ databases">
        <title>Complete genome sequence of Pseudomonas phytophila.</title>
        <authorList>
            <person name="Weir B.S."/>
            <person name="Templeton M.D."/>
            <person name="Arshed S."/>
            <person name="Andersen M.T."/>
            <person name="Jayaraman J."/>
        </authorList>
    </citation>
    <scope>NUCLEOTIDE SEQUENCE</scope>
    <source>
        <strain evidence="1">ICMP 23753</strain>
    </source>
</reference>
<dbReference type="Proteomes" id="UP001063228">
    <property type="component" value="Chromosome"/>
</dbReference>
<dbReference type="InterPro" id="IPR025320">
    <property type="entry name" value="DUF4225"/>
</dbReference>
<dbReference type="Pfam" id="PF13988">
    <property type="entry name" value="DUF4225"/>
    <property type="match status" value="1"/>
</dbReference>
<gene>
    <name evidence="1" type="ORF">K3169_23580</name>
</gene>